<dbReference type="Gene3D" id="3.10.10.10">
    <property type="entry name" value="HIV Type 1 Reverse Transcriptase, subunit A, domain 1"/>
    <property type="match status" value="1"/>
</dbReference>
<dbReference type="CDD" id="cd01647">
    <property type="entry name" value="RT_LTR"/>
    <property type="match status" value="1"/>
</dbReference>
<dbReference type="InterPro" id="IPR000477">
    <property type="entry name" value="RT_dom"/>
</dbReference>
<organism evidence="2 3">
    <name type="scientific">Lithospermum erythrorhizon</name>
    <name type="common">Purple gromwell</name>
    <name type="synonym">Lithospermum officinale var. erythrorhizon</name>
    <dbReference type="NCBI Taxonomy" id="34254"/>
    <lineage>
        <taxon>Eukaryota</taxon>
        <taxon>Viridiplantae</taxon>
        <taxon>Streptophyta</taxon>
        <taxon>Embryophyta</taxon>
        <taxon>Tracheophyta</taxon>
        <taxon>Spermatophyta</taxon>
        <taxon>Magnoliopsida</taxon>
        <taxon>eudicotyledons</taxon>
        <taxon>Gunneridae</taxon>
        <taxon>Pentapetalae</taxon>
        <taxon>asterids</taxon>
        <taxon>lamiids</taxon>
        <taxon>Boraginales</taxon>
        <taxon>Boraginaceae</taxon>
        <taxon>Boraginoideae</taxon>
        <taxon>Lithospermeae</taxon>
        <taxon>Lithospermum</taxon>
    </lineage>
</organism>
<dbReference type="InterPro" id="IPR053134">
    <property type="entry name" value="RNA-dir_DNA_polymerase"/>
</dbReference>
<dbReference type="Gene3D" id="3.30.70.270">
    <property type="match status" value="1"/>
</dbReference>
<dbReference type="Proteomes" id="UP001454036">
    <property type="component" value="Unassembled WGS sequence"/>
</dbReference>
<dbReference type="SUPFAM" id="SSF56672">
    <property type="entry name" value="DNA/RNA polymerases"/>
    <property type="match status" value="1"/>
</dbReference>
<gene>
    <name evidence="2" type="ORF">LIER_30446</name>
</gene>
<dbReference type="AlphaFoldDB" id="A0AAV3RMP2"/>
<feature type="domain" description="Reverse transcriptase" evidence="1">
    <location>
        <begin position="65"/>
        <end position="201"/>
    </location>
</feature>
<evidence type="ECO:0000313" key="3">
    <source>
        <dbReference type="Proteomes" id="UP001454036"/>
    </source>
</evidence>
<dbReference type="Pfam" id="PF00078">
    <property type="entry name" value="RVT_1"/>
    <property type="match status" value="1"/>
</dbReference>
<dbReference type="PANTHER" id="PTHR24559">
    <property type="entry name" value="TRANSPOSON TY3-I GAG-POL POLYPROTEIN"/>
    <property type="match status" value="1"/>
</dbReference>
<comment type="caution">
    <text evidence="2">The sequence shown here is derived from an EMBL/GenBank/DDBJ whole genome shotgun (WGS) entry which is preliminary data.</text>
</comment>
<dbReference type="EMBL" id="BAABME010010899">
    <property type="protein sequence ID" value="GAA0182872.1"/>
    <property type="molecule type" value="Genomic_DNA"/>
</dbReference>
<accession>A0AAV3RMP2</accession>
<dbReference type="PANTHER" id="PTHR24559:SF430">
    <property type="entry name" value="RNA-DIRECTED DNA POLYMERASE"/>
    <property type="match status" value="1"/>
</dbReference>
<dbReference type="InterPro" id="IPR043128">
    <property type="entry name" value="Rev_trsase/Diguanyl_cyclase"/>
</dbReference>
<evidence type="ECO:0000313" key="2">
    <source>
        <dbReference type="EMBL" id="GAA0182872.1"/>
    </source>
</evidence>
<name>A0AAV3RMP2_LITER</name>
<reference evidence="2 3" key="1">
    <citation type="submission" date="2024-01" db="EMBL/GenBank/DDBJ databases">
        <title>The complete chloroplast genome sequence of Lithospermum erythrorhizon: insights into the phylogenetic relationship among Boraginaceae species and the maternal lineages of purple gromwells.</title>
        <authorList>
            <person name="Okada T."/>
            <person name="Watanabe K."/>
        </authorList>
    </citation>
    <scope>NUCLEOTIDE SEQUENCE [LARGE SCALE GENOMIC DNA]</scope>
</reference>
<sequence length="301" mass="34589">MPGVDPAVSVHRLYVDPHDELVKQNKRTFSEEKGEAIREEVVRLLGANAIQELLFPTWLANVVLVPKPNGTWQMCTDFTRMNKACPKDSYPLPNIDRLVDLSIGYTVVDFLDAFWGYHQIFLAEEEMEKTTFVTEYDIYYWKVMAFGLKNTGATYQRMVNKVFSTQIGRNMEIYVDDILIKSREAADHVANLREIFENLRKPEEAFRAKEVMDNASQGEEKVPRPWYQSILEFLSIGDLLENPPVANKNKKQSLRYTLLDGALYRRSFQGPLMKCVTREEGLAVVEEMHGACVEAILIARP</sequence>
<protein>
    <recommendedName>
        <fullName evidence="1">Reverse transcriptase domain-containing protein</fullName>
    </recommendedName>
</protein>
<dbReference type="InterPro" id="IPR043502">
    <property type="entry name" value="DNA/RNA_pol_sf"/>
</dbReference>
<evidence type="ECO:0000259" key="1">
    <source>
        <dbReference type="Pfam" id="PF00078"/>
    </source>
</evidence>
<keyword evidence="3" id="KW-1185">Reference proteome</keyword>
<proteinExistence type="predicted"/>